<dbReference type="InParanoid" id="B8M1Q6"/>
<protein>
    <submittedName>
        <fullName evidence="1">Uncharacterized protein</fullName>
    </submittedName>
</protein>
<dbReference type="OrthoDB" id="408631at2759"/>
<accession>B8M1Q6</accession>
<dbReference type="EMBL" id="EQ962653">
    <property type="protein sequence ID" value="EED22143.1"/>
    <property type="molecule type" value="Genomic_DNA"/>
</dbReference>
<gene>
    <name evidence="1" type="ORF">TSTA_093890</name>
</gene>
<organism evidence="1 2">
    <name type="scientific">Talaromyces stipitatus (strain ATCC 10500 / CBS 375.48 / QM 6759 / NRRL 1006)</name>
    <name type="common">Penicillium stipitatum</name>
    <dbReference type="NCBI Taxonomy" id="441959"/>
    <lineage>
        <taxon>Eukaryota</taxon>
        <taxon>Fungi</taxon>
        <taxon>Dikarya</taxon>
        <taxon>Ascomycota</taxon>
        <taxon>Pezizomycotina</taxon>
        <taxon>Eurotiomycetes</taxon>
        <taxon>Eurotiomycetidae</taxon>
        <taxon>Eurotiales</taxon>
        <taxon>Trichocomaceae</taxon>
        <taxon>Talaromyces</taxon>
        <taxon>Talaromyces sect. Talaromyces</taxon>
    </lineage>
</organism>
<dbReference type="AlphaFoldDB" id="B8M1Q6"/>
<name>B8M1Q6_TALSN</name>
<dbReference type="GeneID" id="8103717"/>
<dbReference type="RefSeq" id="XP_002479106.1">
    <property type="nucleotide sequence ID" value="XM_002479061.1"/>
</dbReference>
<proteinExistence type="predicted"/>
<dbReference type="PhylomeDB" id="B8M1Q6"/>
<dbReference type="HOGENOM" id="CLU_2559861_0_0_1"/>
<dbReference type="VEuPathDB" id="FungiDB:TSTA_093890"/>
<evidence type="ECO:0000313" key="2">
    <source>
        <dbReference type="Proteomes" id="UP000001745"/>
    </source>
</evidence>
<dbReference type="eggNOG" id="ENOG502T5QW">
    <property type="taxonomic scope" value="Eukaryota"/>
</dbReference>
<reference evidence="2" key="1">
    <citation type="journal article" date="2015" name="Genome Announc.">
        <title>Genome sequence of the AIDS-associated pathogen Penicillium marneffei (ATCC18224) and its near taxonomic relative Talaromyces stipitatus (ATCC10500).</title>
        <authorList>
            <person name="Nierman W.C."/>
            <person name="Fedorova-Abrams N.D."/>
            <person name="Andrianopoulos A."/>
        </authorList>
    </citation>
    <scope>NUCLEOTIDE SEQUENCE [LARGE SCALE GENOMIC DNA]</scope>
    <source>
        <strain evidence="2">ATCC 10500 / CBS 375.48 / QM 6759 / NRRL 1006</strain>
    </source>
</reference>
<evidence type="ECO:0000313" key="1">
    <source>
        <dbReference type="EMBL" id="EED22143.1"/>
    </source>
</evidence>
<keyword evidence="2" id="KW-1185">Reference proteome</keyword>
<sequence>MTMTGRLQTEAKAINRFKQLSETADRPNGSAIFVRTDVYEGQIHGWLEMPSFAIDANTRTKAFSDAIAFLKDVHQAYGFMVK</sequence>
<dbReference type="Proteomes" id="UP000001745">
    <property type="component" value="Unassembled WGS sequence"/>
</dbReference>